<protein>
    <submittedName>
        <fullName evidence="8">Ubiquinone biosynthesis protein COQ9</fullName>
    </submittedName>
</protein>
<dbReference type="NCBIfam" id="TIGR02396">
    <property type="entry name" value="diverge_rpsU"/>
    <property type="match status" value="1"/>
</dbReference>
<evidence type="ECO:0000256" key="5">
    <source>
        <dbReference type="ARBA" id="ARBA00023121"/>
    </source>
</evidence>
<keyword evidence="3" id="KW-0831">Ubiquinone biosynthesis</keyword>
<name>A0A7W7KEQ1_9SPHN</name>
<sequence length="228" mass="24819">MSIDALMPADRPAEDASLDDLRLRLAPLLADAAVFDGWSAEAIRSAAAQAGVDADVAAYAFRGGAMEMIAAWIASVDVAMARALPRAELAALPVRERIRRLVLARLDAIAGQEEALSRAMAIMALPQNVARALKLGWHSADVMWRLAGDTATDYNHYTKRTILAGVYGATLAVFADDHSAGKADTHAFLERRIAGIMRFEKTKAQLLRPVDERFSMARFLGRLRYPAK</sequence>
<comment type="caution">
    <text evidence="8">The sequence shown here is derived from an EMBL/GenBank/DDBJ whole genome shotgun (WGS) entry which is preliminary data.</text>
</comment>
<evidence type="ECO:0000256" key="4">
    <source>
        <dbReference type="ARBA" id="ARBA00022946"/>
    </source>
</evidence>
<keyword evidence="9" id="KW-1185">Reference proteome</keyword>
<dbReference type="GO" id="GO:0008289">
    <property type="term" value="F:lipid binding"/>
    <property type="evidence" value="ECO:0007669"/>
    <property type="project" value="UniProtKB-KW"/>
</dbReference>
<keyword evidence="4" id="KW-0809">Transit peptide</keyword>
<dbReference type="PANTHER" id="PTHR21427:SF19">
    <property type="entry name" value="UBIQUINONE BIOSYNTHESIS PROTEIN COQ9, MITOCHONDRIAL"/>
    <property type="match status" value="1"/>
</dbReference>
<evidence type="ECO:0000256" key="3">
    <source>
        <dbReference type="ARBA" id="ARBA00022688"/>
    </source>
</evidence>
<dbReference type="EMBL" id="JACHLR010000028">
    <property type="protein sequence ID" value="MBB4860688.1"/>
    <property type="molecule type" value="Genomic_DNA"/>
</dbReference>
<evidence type="ECO:0000313" key="8">
    <source>
        <dbReference type="EMBL" id="MBB4860688.1"/>
    </source>
</evidence>
<evidence type="ECO:0000259" key="7">
    <source>
        <dbReference type="Pfam" id="PF08511"/>
    </source>
</evidence>
<dbReference type="InterPro" id="IPR013718">
    <property type="entry name" value="COQ9_C"/>
</dbReference>
<dbReference type="Proteomes" id="UP000555448">
    <property type="component" value="Unassembled WGS sequence"/>
</dbReference>
<evidence type="ECO:0000256" key="6">
    <source>
        <dbReference type="ARBA" id="ARBA00058104"/>
    </source>
</evidence>
<dbReference type="AlphaFoldDB" id="A0A7W7KEQ1"/>
<keyword evidence="5" id="KW-0446">Lipid-binding</keyword>
<gene>
    <name evidence="8" type="ORF">HNO88_004032</name>
</gene>
<comment type="pathway">
    <text evidence="1">Cofactor biosynthesis; ubiquinone biosynthesis.</text>
</comment>
<dbReference type="Pfam" id="PF08511">
    <property type="entry name" value="COQ9"/>
    <property type="match status" value="1"/>
</dbReference>
<dbReference type="InterPro" id="IPR012762">
    <property type="entry name" value="Ubiq_biosynth_COQ9"/>
</dbReference>
<comment type="similarity">
    <text evidence="2">Belongs to the COQ9 family.</text>
</comment>
<reference evidence="8 9" key="1">
    <citation type="submission" date="2020-08" db="EMBL/GenBank/DDBJ databases">
        <title>Functional genomics of gut bacteria from endangered species of beetles.</title>
        <authorList>
            <person name="Carlos-Shanley C."/>
        </authorList>
    </citation>
    <scope>NUCLEOTIDE SEQUENCE [LARGE SCALE GENOMIC DNA]</scope>
    <source>
        <strain evidence="8 9">S00245</strain>
    </source>
</reference>
<keyword evidence="8" id="KW-0830">Ubiquinone</keyword>
<evidence type="ECO:0000313" key="9">
    <source>
        <dbReference type="Proteomes" id="UP000555448"/>
    </source>
</evidence>
<accession>A0A7W7KEQ1</accession>
<dbReference type="PANTHER" id="PTHR21427">
    <property type="entry name" value="UBIQUINONE BIOSYNTHESIS PROTEIN COQ9, MITOCHONDRIAL"/>
    <property type="match status" value="1"/>
</dbReference>
<proteinExistence type="inferred from homology"/>
<dbReference type="Gene3D" id="1.10.357.10">
    <property type="entry name" value="Tetracycline Repressor, domain 2"/>
    <property type="match status" value="1"/>
</dbReference>
<evidence type="ECO:0000256" key="2">
    <source>
        <dbReference type="ARBA" id="ARBA00010766"/>
    </source>
</evidence>
<feature type="domain" description="COQ9 C-terminal" evidence="7">
    <location>
        <begin position="130"/>
        <end position="200"/>
    </location>
</feature>
<comment type="function">
    <text evidence="6">Membrane-associated protein that warps the membrane surface to access and bind aromatic isoprenes with high specificity, including ubiquinone (CoQ) isoprene intermediates and presents them directly to COQ7, therefore facilitating the COQ7-mediated hydroxylase step. Participates in the biosynthesis of coenzyme Q, also named ubiquinone, an essential lipid-soluble electron transporter for aerobic cellular respiration.</text>
</comment>
<evidence type="ECO:0000256" key="1">
    <source>
        <dbReference type="ARBA" id="ARBA00004749"/>
    </source>
</evidence>
<organism evidence="8 9">
    <name type="scientific">Novosphingobium chloroacetimidivorans</name>
    <dbReference type="NCBI Taxonomy" id="1428314"/>
    <lineage>
        <taxon>Bacteria</taxon>
        <taxon>Pseudomonadati</taxon>
        <taxon>Pseudomonadota</taxon>
        <taxon>Alphaproteobacteria</taxon>
        <taxon>Sphingomonadales</taxon>
        <taxon>Sphingomonadaceae</taxon>
        <taxon>Novosphingobium</taxon>
    </lineage>
</organism>
<dbReference type="RefSeq" id="WP_246382136.1">
    <property type="nucleotide sequence ID" value="NZ_JACHLR010000028.1"/>
</dbReference>
<dbReference type="GO" id="GO:0006744">
    <property type="term" value="P:ubiquinone biosynthetic process"/>
    <property type="evidence" value="ECO:0007669"/>
    <property type="project" value="UniProtKB-KW"/>
</dbReference>